<reference evidence="1" key="2">
    <citation type="submission" date="2020-11" db="EMBL/GenBank/DDBJ databases">
        <authorList>
            <person name="McCartney M.A."/>
            <person name="Auch B."/>
            <person name="Kono T."/>
            <person name="Mallez S."/>
            <person name="Becker A."/>
            <person name="Gohl D.M."/>
            <person name="Silverstein K.A.T."/>
            <person name="Koren S."/>
            <person name="Bechman K.B."/>
            <person name="Herman A."/>
            <person name="Abrahante J.E."/>
            <person name="Garbe J."/>
        </authorList>
    </citation>
    <scope>NUCLEOTIDE SEQUENCE</scope>
    <source>
        <strain evidence="1">Duluth1</strain>
        <tissue evidence="1">Whole animal</tissue>
    </source>
</reference>
<reference evidence="1" key="1">
    <citation type="journal article" date="2019" name="bioRxiv">
        <title>The Genome of the Zebra Mussel, Dreissena polymorpha: A Resource for Invasive Species Research.</title>
        <authorList>
            <person name="McCartney M.A."/>
            <person name="Auch B."/>
            <person name="Kono T."/>
            <person name="Mallez S."/>
            <person name="Zhang Y."/>
            <person name="Obille A."/>
            <person name="Becker A."/>
            <person name="Abrahante J.E."/>
            <person name="Garbe J."/>
            <person name="Badalamenti J.P."/>
            <person name="Herman A."/>
            <person name="Mangelson H."/>
            <person name="Liachko I."/>
            <person name="Sullivan S."/>
            <person name="Sone E.D."/>
            <person name="Koren S."/>
            <person name="Silverstein K.A.T."/>
            <person name="Beckman K.B."/>
            <person name="Gohl D.M."/>
        </authorList>
    </citation>
    <scope>NUCLEOTIDE SEQUENCE</scope>
    <source>
        <strain evidence="1">Duluth1</strain>
        <tissue evidence="1">Whole animal</tissue>
    </source>
</reference>
<dbReference type="EMBL" id="JAIWYP010000007">
    <property type="protein sequence ID" value="KAH3797656.1"/>
    <property type="molecule type" value="Genomic_DNA"/>
</dbReference>
<organism evidence="1 2">
    <name type="scientific">Dreissena polymorpha</name>
    <name type="common">Zebra mussel</name>
    <name type="synonym">Mytilus polymorpha</name>
    <dbReference type="NCBI Taxonomy" id="45954"/>
    <lineage>
        <taxon>Eukaryota</taxon>
        <taxon>Metazoa</taxon>
        <taxon>Spiralia</taxon>
        <taxon>Lophotrochozoa</taxon>
        <taxon>Mollusca</taxon>
        <taxon>Bivalvia</taxon>
        <taxon>Autobranchia</taxon>
        <taxon>Heteroconchia</taxon>
        <taxon>Euheterodonta</taxon>
        <taxon>Imparidentia</taxon>
        <taxon>Neoheterodontei</taxon>
        <taxon>Myida</taxon>
        <taxon>Dreissenoidea</taxon>
        <taxon>Dreissenidae</taxon>
        <taxon>Dreissena</taxon>
    </lineage>
</organism>
<protein>
    <submittedName>
        <fullName evidence="1">Uncharacterized protein</fullName>
    </submittedName>
</protein>
<accession>A0A9D4FGS2</accession>
<keyword evidence="2" id="KW-1185">Reference proteome</keyword>
<comment type="caution">
    <text evidence="1">The sequence shown here is derived from an EMBL/GenBank/DDBJ whole genome shotgun (WGS) entry which is preliminary data.</text>
</comment>
<dbReference type="Proteomes" id="UP000828390">
    <property type="component" value="Unassembled WGS sequence"/>
</dbReference>
<name>A0A9D4FGS2_DREPO</name>
<proteinExistence type="predicted"/>
<gene>
    <name evidence="1" type="ORF">DPMN_151240</name>
</gene>
<evidence type="ECO:0000313" key="1">
    <source>
        <dbReference type="EMBL" id="KAH3797656.1"/>
    </source>
</evidence>
<dbReference type="AlphaFoldDB" id="A0A9D4FGS2"/>
<evidence type="ECO:0000313" key="2">
    <source>
        <dbReference type="Proteomes" id="UP000828390"/>
    </source>
</evidence>
<sequence>MARALIESKVFLAFVSMNYAQTEECVNIFKYAKKSLNKTIVCVAIGDNFDFEKTAFGILIPDEVQIITSVKKFRILCLC</sequence>